<feature type="binding site" evidence="4">
    <location>
        <position position="315"/>
    </location>
    <ligand>
        <name>S-methyl-5'-thioadenosine</name>
        <dbReference type="ChEBI" id="CHEBI:17509"/>
    </ligand>
</feature>
<feature type="transmembrane region" description="Helical" evidence="4">
    <location>
        <begin position="41"/>
        <end position="61"/>
    </location>
</feature>
<gene>
    <name evidence="4" type="primary">speE</name>
    <name evidence="7" type="ORF">DWW02_04480</name>
</gene>
<keyword evidence="4" id="KW-1133">Transmembrane helix</keyword>
<comment type="caution">
    <text evidence="4">Lacks conserved residue(s) required for the propagation of feature annotation.</text>
</comment>
<comment type="function">
    <text evidence="4">Catalyzes the irreversible transfer of a propylamine group from the amino donor S-adenosylmethioninamine (decarboxy-AdoMet) to putrescine (1,4-diaminobutane) to yield spermidine.</text>
</comment>
<evidence type="ECO:0000256" key="4">
    <source>
        <dbReference type="HAMAP-Rule" id="MF_00198"/>
    </source>
</evidence>
<dbReference type="PROSITE" id="PS51006">
    <property type="entry name" value="PABS_2"/>
    <property type="match status" value="1"/>
</dbReference>
<dbReference type="GO" id="GO:0005886">
    <property type="term" value="C:plasma membrane"/>
    <property type="evidence" value="ECO:0007669"/>
    <property type="project" value="UniProtKB-SubCell"/>
</dbReference>
<evidence type="ECO:0000256" key="1">
    <source>
        <dbReference type="ARBA" id="ARBA00007867"/>
    </source>
</evidence>
<keyword evidence="4" id="KW-0812">Transmembrane</keyword>
<keyword evidence="3 4" id="KW-0620">Polyamine biosynthesis</keyword>
<dbReference type="EC" id="2.5.1.16" evidence="4"/>
<dbReference type="PROSITE" id="PS51257">
    <property type="entry name" value="PROKAR_LIPOPROTEIN"/>
    <property type="match status" value="1"/>
</dbReference>
<feature type="transmembrane region" description="Helical" evidence="4">
    <location>
        <begin position="198"/>
        <end position="215"/>
    </location>
</feature>
<keyword evidence="2 4" id="KW-0808">Transferase</keyword>
<feature type="transmembrane region" description="Helical" evidence="4">
    <location>
        <begin position="103"/>
        <end position="124"/>
    </location>
</feature>
<dbReference type="PANTHER" id="PTHR43317">
    <property type="entry name" value="THERMOSPERMINE SYNTHASE ACAULIS5"/>
    <property type="match status" value="1"/>
</dbReference>
<feature type="binding site" evidence="4">
    <location>
        <position position="241"/>
    </location>
    <ligand>
        <name>S-methyl-5'-thioadenosine</name>
        <dbReference type="ChEBI" id="CHEBI:17509"/>
    </ligand>
</feature>
<comment type="pathway">
    <text evidence="4">Amine and polyamine biosynthesis; spermidine biosynthesis; spermidine from putrescine: step 1/1.</text>
</comment>
<evidence type="ECO:0000313" key="8">
    <source>
        <dbReference type="Proteomes" id="UP000284543"/>
    </source>
</evidence>
<dbReference type="UniPathway" id="UPA00248">
    <property type="reaction ID" value="UER00314"/>
</dbReference>
<protein>
    <recommendedName>
        <fullName evidence="4">Polyamine aminopropyltransferase</fullName>
    </recommendedName>
    <alternativeName>
        <fullName evidence="4">Putrescine aminopropyltransferase</fullName>
        <shortName evidence="4">PAPT</shortName>
    </alternativeName>
    <alternativeName>
        <fullName evidence="4">Spermidine synthase</fullName>
        <shortName evidence="4">SPDS</shortName>
        <shortName evidence="4">SPDSY</shortName>
        <ecNumber evidence="4">2.5.1.16</ecNumber>
    </alternativeName>
</protein>
<dbReference type="GO" id="GO:0010487">
    <property type="term" value="F:thermospermine synthase activity"/>
    <property type="evidence" value="ECO:0007669"/>
    <property type="project" value="UniProtKB-ARBA"/>
</dbReference>
<feature type="domain" description="PABS" evidence="6">
    <location>
        <begin position="212"/>
        <end position="455"/>
    </location>
</feature>
<feature type="binding site" evidence="4">
    <location>
        <begin position="349"/>
        <end position="350"/>
    </location>
    <ligand>
        <name>S-methyl-5'-thioadenosine</name>
        <dbReference type="ChEBI" id="CHEBI:17509"/>
    </ligand>
</feature>
<feature type="active site" description="Proton acceptor" evidence="4 5">
    <location>
        <position position="376"/>
    </location>
</feature>
<accession>A0A412ZFL7</accession>
<dbReference type="Proteomes" id="UP000284543">
    <property type="component" value="Unassembled WGS sequence"/>
</dbReference>
<dbReference type="CDD" id="cd02440">
    <property type="entry name" value="AdoMet_MTases"/>
    <property type="match status" value="1"/>
</dbReference>
<dbReference type="InterPro" id="IPR030373">
    <property type="entry name" value="PABS_CS"/>
</dbReference>
<keyword evidence="4" id="KW-0472">Membrane</keyword>
<dbReference type="NCBIfam" id="NF002956">
    <property type="entry name" value="PRK03612.1"/>
    <property type="match status" value="1"/>
</dbReference>
<dbReference type="EMBL" id="QRZM01000001">
    <property type="protein sequence ID" value="RGV78986.1"/>
    <property type="molecule type" value="Genomic_DNA"/>
</dbReference>
<dbReference type="PROSITE" id="PS01330">
    <property type="entry name" value="PABS_1"/>
    <property type="match status" value="1"/>
</dbReference>
<evidence type="ECO:0000259" key="6">
    <source>
        <dbReference type="PROSITE" id="PS51006"/>
    </source>
</evidence>
<organism evidence="7 8">
    <name type="scientific">Enterocloster bolteae</name>
    <dbReference type="NCBI Taxonomy" id="208479"/>
    <lineage>
        <taxon>Bacteria</taxon>
        <taxon>Bacillati</taxon>
        <taxon>Bacillota</taxon>
        <taxon>Clostridia</taxon>
        <taxon>Lachnospirales</taxon>
        <taxon>Lachnospiraceae</taxon>
        <taxon>Enterocloster</taxon>
    </lineage>
</organism>
<dbReference type="Gene3D" id="3.40.50.150">
    <property type="entry name" value="Vaccinia Virus protein VP39"/>
    <property type="match status" value="1"/>
</dbReference>
<dbReference type="InterPro" id="IPR030374">
    <property type="entry name" value="PABS"/>
</dbReference>
<comment type="catalytic activity">
    <reaction evidence="4">
        <text>S-adenosyl 3-(methylsulfanyl)propylamine + putrescine = S-methyl-5'-thioadenosine + spermidine + H(+)</text>
        <dbReference type="Rhea" id="RHEA:12721"/>
        <dbReference type="ChEBI" id="CHEBI:15378"/>
        <dbReference type="ChEBI" id="CHEBI:17509"/>
        <dbReference type="ChEBI" id="CHEBI:57443"/>
        <dbReference type="ChEBI" id="CHEBI:57834"/>
        <dbReference type="ChEBI" id="CHEBI:326268"/>
        <dbReference type="EC" id="2.5.1.16"/>
    </reaction>
</comment>
<dbReference type="GO" id="GO:0008295">
    <property type="term" value="P:spermidine biosynthetic process"/>
    <property type="evidence" value="ECO:0007669"/>
    <property type="project" value="UniProtKB-UniRule"/>
</dbReference>
<dbReference type="HAMAP" id="MF_00198">
    <property type="entry name" value="Spermidine_synth"/>
    <property type="match status" value="1"/>
</dbReference>
<keyword evidence="4" id="KW-0745">Spermidine biosynthesis</keyword>
<feature type="transmembrane region" description="Helical" evidence="4">
    <location>
        <begin position="166"/>
        <end position="186"/>
    </location>
</feature>
<dbReference type="SUPFAM" id="SSF53335">
    <property type="entry name" value="S-adenosyl-L-methionine-dependent methyltransferases"/>
    <property type="match status" value="1"/>
</dbReference>
<comment type="similarity">
    <text evidence="1 4">Belongs to the spermidine/spermine synthase family.</text>
</comment>
<feature type="binding site" evidence="4">
    <location>
        <position position="271"/>
    </location>
    <ligand>
        <name>spermidine</name>
        <dbReference type="ChEBI" id="CHEBI:57834"/>
    </ligand>
</feature>
<reference evidence="7 8" key="1">
    <citation type="submission" date="2018-08" db="EMBL/GenBank/DDBJ databases">
        <title>A genome reference for cultivated species of the human gut microbiota.</title>
        <authorList>
            <person name="Zou Y."/>
            <person name="Xue W."/>
            <person name="Luo G."/>
        </authorList>
    </citation>
    <scope>NUCLEOTIDE SEQUENCE [LARGE SCALE GENOMIC DNA]</scope>
    <source>
        <strain evidence="7 8">AF14-18</strain>
    </source>
</reference>
<comment type="subcellular location">
    <subcellularLocation>
        <location evidence="4">Cell membrane</location>
        <topology evidence="4">Multi-pass membrane protein</topology>
    </subcellularLocation>
</comment>
<evidence type="ECO:0000256" key="2">
    <source>
        <dbReference type="ARBA" id="ARBA00022679"/>
    </source>
</evidence>
<dbReference type="GO" id="GO:0004766">
    <property type="term" value="F:spermidine synthase activity"/>
    <property type="evidence" value="ECO:0007669"/>
    <property type="project" value="UniProtKB-UniRule"/>
</dbReference>
<dbReference type="Pfam" id="PF01564">
    <property type="entry name" value="Spermine_synth"/>
    <property type="match status" value="1"/>
</dbReference>
<comment type="subunit">
    <text evidence="4">Homodimer or homotetramer.</text>
</comment>
<dbReference type="InterPro" id="IPR029063">
    <property type="entry name" value="SAM-dependent_MTases_sf"/>
</dbReference>
<evidence type="ECO:0000256" key="3">
    <source>
        <dbReference type="ARBA" id="ARBA00023115"/>
    </source>
</evidence>
<feature type="transmembrane region" description="Helical" evidence="4">
    <location>
        <begin position="73"/>
        <end position="97"/>
    </location>
</feature>
<evidence type="ECO:0000313" key="7">
    <source>
        <dbReference type="EMBL" id="RGV78986.1"/>
    </source>
</evidence>
<feature type="transmembrane region" description="Helical" evidence="4">
    <location>
        <begin position="12"/>
        <end position="35"/>
    </location>
</feature>
<feature type="binding site" evidence="4">
    <location>
        <position position="295"/>
    </location>
    <ligand>
        <name>spermidine</name>
        <dbReference type="ChEBI" id="CHEBI:57834"/>
    </ligand>
</feature>
<dbReference type="PANTHER" id="PTHR43317:SF1">
    <property type="entry name" value="THERMOSPERMINE SYNTHASE ACAULIS5"/>
    <property type="match status" value="1"/>
</dbReference>
<name>A0A412ZFL7_9FIRM</name>
<dbReference type="InterPro" id="IPR001045">
    <property type="entry name" value="Spermi_synthase"/>
</dbReference>
<proteinExistence type="inferred from homology"/>
<keyword evidence="4" id="KW-1003">Cell membrane</keyword>
<comment type="caution">
    <text evidence="7">The sequence shown here is derived from an EMBL/GenBank/DDBJ whole genome shotgun (WGS) entry which is preliminary data.</text>
</comment>
<evidence type="ECO:0000256" key="5">
    <source>
        <dbReference type="PROSITE-ProRule" id="PRU00354"/>
    </source>
</evidence>
<dbReference type="AlphaFoldDB" id="A0A412ZFL7"/>
<feature type="transmembrane region" description="Helical" evidence="4">
    <location>
        <begin position="136"/>
        <end position="160"/>
    </location>
</feature>
<sequence>MKEGTFSYRRLMFTTFIISGCSIIYELLISSVSSYLLGDSIAQFSITIGLYMCAMGMGSYLSKYVKTELFDWFVFVEIGVGILGGTSSLLLFLANIYVQSYQLVMYLEIILIGMLVGLEIPLLTRIIEENAGNLRITLSSIFSFDYIGGLAGSIAFPLLLLPQLGYFSTAFLVGSLNLGISLFILVSYRGYIRMFSMWRLVSGLACAFMVLGMLFSENVASGIEQGLYRDKVILREQTPYQKLVVTKHKDDIRLFINGNIQFSSKDEYRYHEALVHIPMSAAKSRRNVLVLGGGDGLAVREILKYPEVEKIVLVDLDARVVDLCRTNQDIAALNQGSLDSPKLEIRSEDAYGYLENNYRNEGGEGYDGEFDVIITDLPDPNSESLNKLYTDLFYRLCSNNLTEHGVMSVQSTSPYYAADAYWCINKTVGQEFPYVYPYHVQVPSFGDWGFQLASKDKVSVDGLELQAEGKFLNQSGLRGLFLFAEDEKPRRDRLTANTLSEPRLLHYYLEAEKDWE</sequence>
<dbReference type="RefSeq" id="WP_118017616.1">
    <property type="nucleotide sequence ID" value="NZ_CAUFHZ010000091.1"/>
</dbReference>